<evidence type="ECO:0000256" key="1">
    <source>
        <dbReference type="SAM" id="Coils"/>
    </source>
</evidence>
<reference evidence="4" key="1">
    <citation type="submission" date="2016-10" db="EMBL/GenBank/DDBJ databases">
        <authorList>
            <person name="Varghese N."/>
            <person name="Submissions S."/>
        </authorList>
    </citation>
    <scope>NUCLEOTIDE SEQUENCE [LARGE SCALE GENOMIC DNA]</scope>
    <source>
        <strain evidence="4">CGMCC 1.6474</strain>
    </source>
</reference>
<dbReference type="InterPro" id="IPR005039">
    <property type="entry name" value="Ant_C"/>
</dbReference>
<gene>
    <name evidence="3" type="ORF">SAMN04488125_13926</name>
</gene>
<dbReference type="Proteomes" id="UP000198804">
    <property type="component" value="Unassembled WGS sequence"/>
</dbReference>
<dbReference type="InterPro" id="IPR014054">
    <property type="entry name" value="Phage_regulatory_Rha"/>
</dbReference>
<dbReference type="STRING" id="414703.SAMN04488125_13926"/>
<evidence type="ECO:0000313" key="4">
    <source>
        <dbReference type="Proteomes" id="UP000198804"/>
    </source>
</evidence>
<dbReference type="EMBL" id="FOSV01000039">
    <property type="protein sequence ID" value="SFM03329.1"/>
    <property type="molecule type" value="Genomic_DNA"/>
</dbReference>
<keyword evidence="4" id="KW-1185">Reference proteome</keyword>
<evidence type="ECO:0000313" key="3">
    <source>
        <dbReference type="EMBL" id="SFM03329.1"/>
    </source>
</evidence>
<dbReference type="RefSeq" id="WP_091951950.1">
    <property type="nucleotide sequence ID" value="NZ_FOSV01000039.1"/>
</dbReference>
<keyword evidence="1" id="KW-0175">Coiled coil</keyword>
<protein>
    <submittedName>
        <fullName evidence="3">Phage regulatory protein, rha family</fullName>
    </submittedName>
</protein>
<sequence>MNALVPIREHSPVPVVAIVDGRPMADSRNVAAMFSKRHDNVVRDIRGLLKSEETPAIQGYFVESSYVDPQNGRTYTCYLMDRSGFSILAMGFTGARALRWKVDYNGAFEAMERQLRSRAAGGAEINVRDQGQLAVIATQLLQLTQEMRERAESAEATVEAQSKELAIAAPKVEAFEAFMATGKWENLRTVCRLLNARQGEFFDWMKRRGFIFMESGWLQPRADLREAKYLIPRKFECEDGKVREQTLVTPAGQTWLAHRWQAYKRSEARKAIEEAAKAAGTLFD</sequence>
<dbReference type="Pfam" id="PF09669">
    <property type="entry name" value="Phage_pRha"/>
    <property type="match status" value="1"/>
</dbReference>
<organism evidence="3 4">
    <name type="scientific">Methylorubrum salsuginis</name>
    <dbReference type="NCBI Taxonomy" id="414703"/>
    <lineage>
        <taxon>Bacteria</taxon>
        <taxon>Pseudomonadati</taxon>
        <taxon>Pseudomonadota</taxon>
        <taxon>Alphaproteobacteria</taxon>
        <taxon>Hyphomicrobiales</taxon>
        <taxon>Methylobacteriaceae</taxon>
        <taxon>Methylorubrum</taxon>
    </lineage>
</organism>
<dbReference type="GO" id="GO:0003677">
    <property type="term" value="F:DNA binding"/>
    <property type="evidence" value="ECO:0007669"/>
    <property type="project" value="InterPro"/>
</dbReference>
<name>A0A1I4MJD3_9HYPH</name>
<dbReference type="Pfam" id="PF03374">
    <property type="entry name" value="ANT"/>
    <property type="match status" value="1"/>
</dbReference>
<accession>A0A1I4MJD3</accession>
<dbReference type="AlphaFoldDB" id="A0A1I4MJD3"/>
<feature type="coiled-coil region" evidence="1">
    <location>
        <begin position="137"/>
        <end position="164"/>
    </location>
</feature>
<dbReference type="NCBIfam" id="TIGR02681">
    <property type="entry name" value="phage_pRha"/>
    <property type="match status" value="1"/>
</dbReference>
<proteinExistence type="predicted"/>
<evidence type="ECO:0000259" key="2">
    <source>
        <dbReference type="Pfam" id="PF03374"/>
    </source>
</evidence>
<dbReference type="OrthoDB" id="9808959at2"/>
<feature type="domain" description="Antirepressor protein C-terminal" evidence="2">
    <location>
        <begin position="163"/>
        <end position="261"/>
    </location>
</feature>